<organism evidence="2 3">
    <name type="scientific">Bionectria ochroleuca</name>
    <name type="common">Gliocladium roseum</name>
    <dbReference type="NCBI Taxonomy" id="29856"/>
    <lineage>
        <taxon>Eukaryota</taxon>
        <taxon>Fungi</taxon>
        <taxon>Dikarya</taxon>
        <taxon>Ascomycota</taxon>
        <taxon>Pezizomycotina</taxon>
        <taxon>Sordariomycetes</taxon>
        <taxon>Hypocreomycetidae</taxon>
        <taxon>Hypocreales</taxon>
        <taxon>Bionectriaceae</taxon>
        <taxon>Clonostachys</taxon>
    </lineage>
</organism>
<dbReference type="Pfam" id="PF06985">
    <property type="entry name" value="HET"/>
    <property type="match status" value="1"/>
</dbReference>
<dbReference type="InterPro" id="IPR052895">
    <property type="entry name" value="HetReg/Transcr_Mod"/>
</dbReference>
<dbReference type="Proteomes" id="UP000616885">
    <property type="component" value="Unassembled WGS sequence"/>
</dbReference>
<evidence type="ECO:0000259" key="1">
    <source>
        <dbReference type="Pfam" id="PF06985"/>
    </source>
</evidence>
<protein>
    <recommendedName>
        <fullName evidence="1">Heterokaryon incompatibility domain-containing protein</fullName>
    </recommendedName>
</protein>
<dbReference type="Pfam" id="PF26639">
    <property type="entry name" value="Het-6_barrel"/>
    <property type="match status" value="1"/>
</dbReference>
<evidence type="ECO:0000313" key="2">
    <source>
        <dbReference type="EMBL" id="KAF9748226.1"/>
    </source>
</evidence>
<evidence type="ECO:0000313" key="3">
    <source>
        <dbReference type="Proteomes" id="UP000616885"/>
    </source>
</evidence>
<proteinExistence type="predicted"/>
<sequence length="632" mass="70492">MAAFRYEKSLIGSRSTQEIRLIALQPGEGDSQVECTLQYVSLVSDPDYEAISYTWGGQKPSKPILCDGLELNITPSLHDALRHFRSPAALVFLWADAICINQEDLGEKNEQVPLMGMIYSKAKKVKIWLGDEEETTLQVPKLIAKLNSLAKHYSQKLSVPLTDLMSLDSSSWSGIMDELQDNKDTTNWAPLVSFFQNAWFRRAWIVQEVSLAKGRAWLHCGETIIWWPDVAQAILFMLHSGINALATLSQSISEFLTCYRLASLARITAMLMNPSEADDGAFDLLWILYANMGSLATNPLDKIYAFLSLAKKDNLVIPDYQLSAAKCYQQVSEICMEVYPTLPIFVAAGLRPPHPTQTPDLPSWVVDWNYEEPDNLDNIIYYHEICKSGAEGDYNAGLTNLYSPSYKVNGNILSLEGFLLDQVTEFTIPTMGIHESFTLGHLSLEQKGVLATARWHEVAKMFGQSLDGTYHFTGESFSDALGSTLYRGDVPEDFRPNLHRGFKDVFKIARLYSVIKNSPLGSTKLGLSAALKIARLLYMFMLDSKSMTSVFTSTFGMAHKSLFKTKTGLVGVVWSTQVQAGDYIALIKGGMVPLMLRPCGDGRFNLVGNTYLHGAMKGEMFDIDKCRELCIV</sequence>
<feature type="domain" description="Heterokaryon incompatibility" evidence="1">
    <location>
        <begin position="48"/>
        <end position="208"/>
    </location>
</feature>
<dbReference type="InterPro" id="IPR010730">
    <property type="entry name" value="HET"/>
</dbReference>
<name>A0A8H7KCX1_BIOOC</name>
<gene>
    <name evidence="2" type="ORF">IM811_017731</name>
</gene>
<dbReference type="PANTHER" id="PTHR24148:SF64">
    <property type="entry name" value="HETEROKARYON INCOMPATIBILITY DOMAIN-CONTAINING PROTEIN"/>
    <property type="match status" value="1"/>
</dbReference>
<dbReference type="AlphaFoldDB" id="A0A8H7KCX1"/>
<dbReference type="PANTHER" id="PTHR24148">
    <property type="entry name" value="ANKYRIN REPEAT DOMAIN-CONTAINING PROTEIN 39 HOMOLOG-RELATED"/>
    <property type="match status" value="1"/>
</dbReference>
<accession>A0A8H7KCX1</accession>
<dbReference type="EMBL" id="JADCTT010000009">
    <property type="protein sequence ID" value="KAF9748226.1"/>
    <property type="molecule type" value="Genomic_DNA"/>
</dbReference>
<comment type="caution">
    <text evidence="2">The sequence shown here is derived from an EMBL/GenBank/DDBJ whole genome shotgun (WGS) entry which is preliminary data.</text>
</comment>
<reference evidence="2" key="1">
    <citation type="submission" date="2020-10" db="EMBL/GenBank/DDBJ databases">
        <title>High-Quality Genome Resource of Clonostachys rosea strain S41 by Oxford Nanopore Long-Read Sequencing.</title>
        <authorList>
            <person name="Wang H."/>
        </authorList>
    </citation>
    <scope>NUCLEOTIDE SEQUENCE</scope>
    <source>
        <strain evidence="2">S41</strain>
    </source>
</reference>